<evidence type="ECO:0000259" key="6">
    <source>
        <dbReference type="PROSITE" id="PS50023"/>
    </source>
</evidence>
<evidence type="ECO:0000256" key="5">
    <source>
        <dbReference type="SAM" id="MobiDB-lite"/>
    </source>
</evidence>
<accession>A0ABN7AZZ9</accession>
<feature type="region of interest" description="Disordered" evidence="5">
    <location>
        <begin position="1"/>
        <end position="49"/>
    </location>
</feature>
<dbReference type="PANTHER" id="PTHR24214">
    <property type="entry name" value="PDZ AND LIM DOMAIN PROTEIN ZASP"/>
    <property type="match status" value="1"/>
</dbReference>
<sequence length="240" mass="26833">MDKDKEQKQPGKEDSRSQVKTGATMVETPPSQPMTAHSAESRMPCPTVDPKAGETRDCESCRDHIKGQVVHALGKTWHPEHFVCTACKKPISQQFFNIHDGHPYCEQDYTNKFLNKCRSCGLPIKDVTIRALGGTWHKEHFVCQSCSAQLAGQGFFERDNSPFCQKCFEGQFAPKCSSCEKPITETAVLALGKHFHSGCLKCKRCQMDFSDNPFETINGDPYCIKCSTVTQQTLINNSSM</sequence>
<evidence type="ECO:0000313" key="7">
    <source>
        <dbReference type="EMBL" id="BES97753.1"/>
    </source>
</evidence>
<name>A0ABN7AZZ9_9HEMI</name>
<feature type="compositionally biased region" description="Basic and acidic residues" evidence="5">
    <location>
        <begin position="1"/>
        <end position="17"/>
    </location>
</feature>
<reference evidence="7 8" key="1">
    <citation type="submission" date="2023-09" db="EMBL/GenBank/DDBJ databases">
        <title>Nesidiocoris tenuis whole genome shotgun sequence.</title>
        <authorList>
            <person name="Shibata T."/>
            <person name="Shimoda M."/>
            <person name="Kobayashi T."/>
            <person name="Uehara T."/>
        </authorList>
    </citation>
    <scope>NUCLEOTIDE SEQUENCE [LARGE SCALE GENOMIC DNA]</scope>
    <source>
        <strain evidence="7 8">Japan</strain>
    </source>
</reference>
<dbReference type="Proteomes" id="UP001307889">
    <property type="component" value="Chromosome 8"/>
</dbReference>
<dbReference type="SUPFAM" id="SSF57716">
    <property type="entry name" value="Glucocorticoid receptor-like (DNA-binding domain)"/>
    <property type="match status" value="3"/>
</dbReference>
<protein>
    <submittedName>
        <fullName evidence="7">LIM domain</fullName>
    </submittedName>
</protein>
<keyword evidence="8" id="KW-1185">Reference proteome</keyword>
<dbReference type="InterPro" id="IPR001781">
    <property type="entry name" value="Znf_LIM"/>
</dbReference>
<dbReference type="InterPro" id="IPR050604">
    <property type="entry name" value="PDZ-LIM_domain"/>
</dbReference>
<gene>
    <name evidence="7" type="ORF">NTJ_10567</name>
</gene>
<evidence type="ECO:0000256" key="1">
    <source>
        <dbReference type="ARBA" id="ARBA00022723"/>
    </source>
</evidence>
<feature type="domain" description="LIM zinc-binding" evidence="6">
    <location>
        <begin position="175"/>
        <end position="233"/>
    </location>
</feature>
<keyword evidence="2 4" id="KW-0862">Zinc</keyword>
<organism evidence="7 8">
    <name type="scientific">Nesidiocoris tenuis</name>
    <dbReference type="NCBI Taxonomy" id="355587"/>
    <lineage>
        <taxon>Eukaryota</taxon>
        <taxon>Metazoa</taxon>
        <taxon>Ecdysozoa</taxon>
        <taxon>Arthropoda</taxon>
        <taxon>Hexapoda</taxon>
        <taxon>Insecta</taxon>
        <taxon>Pterygota</taxon>
        <taxon>Neoptera</taxon>
        <taxon>Paraneoptera</taxon>
        <taxon>Hemiptera</taxon>
        <taxon>Heteroptera</taxon>
        <taxon>Panheteroptera</taxon>
        <taxon>Cimicomorpha</taxon>
        <taxon>Miridae</taxon>
        <taxon>Dicyphina</taxon>
        <taxon>Nesidiocoris</taxon>
    </lineage>
</organism>
<keyword evidence="1 4" id="KW-0479">Metal-binding</keyword>
<evidence type="ECO:0000256" key="4">
    <source>
        <dbReference type="PROSITE-ProRule" id="PRU00125"/>
    </source>
</evidence>
<feature type="domain" description="LIM zinc-binding" evidence="6">
    <location>
        <begin position="56"/>
        <end position="114"/>
    </location>
</feature>
<dbReference type="EMBL" id="AP028916">
    <property type="protein sequence ID" value="BES97753.1"/>
    <property type="molecule type" value="Genomic_DNA"/>
</dbReference>
<proteinExistence type="predicted"/>
<dbReference type="SMART" id="SM00132">
    <property type="entry name" value="LIM"/>
    <property type="match status" value="3"/>
</dbReference>
<evidence type="ECO:0000256" key="2">
    <source>
        <dbReference type="ARBA" id="ARBA00022833"/>
    </source>
</evidence>
<dbReference type="Gene3D" id="2.10.110.10">
    <property type="entry name" value="Cysteine Rich Protein"/>
    <property type="match status" value="3"/>
</dbReference>
<dbReference type="PANTHER" id="PTHR24214:SF62">
    <property type="entry name" value="LEUPAXIN"/>
    <property type="match status" value="1"/>
</dbReference>
<dbReference type="PROSITE" id="PS50023">
    <property type="entry name" value="LIM_DOMAIN_2"/>
    <property type="match status" value="3"/>
</dbReference>
<evidence type="ECO:0000313" key="8">
    <source>
        <dbReference type="Proteomes" id="UP001307889"/>
    </source>
</evidence>
<keyword evidence="3 4" id="KW-0440">LIM domain</keyword>
<evidence type="ECO:0000256" key="3">
    <source>
        <dbReference type="ARBA" id="ARBA00023038"/>
    </source>
</evidence>
<dbReference type="Pfam" id="PF00412">
    <property type="entry name" value="LIM"/>
    <property type="match status" value="3"/>
</dbReference>
<dbReference type="PROSITE" id="PS00478">
    <property type="entry name" value="LIM_DOMAIN_1"/>
    <property type="match status" value="2"/>
</dbReference>
<dbReference type="CDD" id="cd08368">
    <property type="entry name" value="LIM"/>
    <property type="match status" value="1"/>
</dbReference>
<feature type="domain" description="LIM zinc-binding" evidence="6">
    <location>
        <begin position="115"/>
        <end position="174"/>
    </location>
</feature>